<feature type="transmembrane region" description="Helical" evidence="2">
    <location>
        <begin position="39"/>
        <end position="58"/>
    </location>
</feature>
<dbReference type="InterPro" id="IPR050570">
    <property type="entry name" value="Cell_wall_metabolism_enzyme"/>
</dbReference>
<evidence type="ECO:0000313" key="4">
    <source>
        <dbReference type="EMBL" id="WEK53948.1"/>
    </source>
</evidence>
<dbReference type="SUPFAM" id="SSF51261">
    <property type="entry name" value="Duplicated hybrid motif"/>
    <property type="match status" value="1"/>
</dbReference>
<dbReference type="Gene3D" id="2.70.70.10">
    <property type="entry name" value="Glucose Permease (Domain IIA)"/>
    <property type="match status" value="1"/>
</dbReference>
<evidence type="ECO:0000313" key="5">
    <source>
        <dbReference type="Proteomes" id="UP001178662"/>
    </source>
</evidence>
<organism evidence="4 5">
    <name type="scientific">Candidatus Cohnella colombiensis</name>
    <dbReference type="NCBI Taxonomy" id="3121368"/>
    <lineage>
        <taxon>Bacteria</taxon>
        <taxon>Bacillati</taxon>
        <taxon>Bacillota</taxon>
        <taxon>Bacilli</taxon>
        <taxon>Bacillales</taxon>
        <taxon>Paenibacillaceae</taxon>
        <taxon>Cohnella</taxon>
    </lineage>
</organism>
<dbReference type="PANTHER" id="PTHR21666">
    <property type="entry name" value="PEPTIDASE-RELATED"/>
    <property type="match status" value="1"/>
</dbReference>
<dbReference type="PANTHER" id="PTHR21666:SF291">
    <property type="entry name" value="STAGE II SPORULATION PROTEIN Q"/>
    <property type="match status" value="1"/>
</dbReference>
<dbReference type="GO" id="GO:0004222">
    <property type="term" value="F:metalloendopeptidase activity"/>
    <property type="evidence" value="ECO:0007669"/>
    <property type="project" value="TreeGrafter"/>
</dbReference>
<evidence type="ECO:0000259" key="3">
    <source>
        <dbReference type="Pfam" id="PF01551"/>
    </source>
</evidence>
<evidence type="ECO:0000256" key="2">
    <source>
        <dbReference type="SAM" id="Phobius"/>
    </source>
</evidence>
<gene>
    <name evidence="4" type="ORF">P0Y55_15485</name>
</gene>
<keyword evidence="2" id="KW-1133">Transmembrane helix</keyword>
<feature type="region of interest" description="Disordered" evidence="1">
    <location>
        <begin position="1"/>
        <end position="25"/>
    </location>
</feature>
<protein>
    <submittedName>
        <fullName evidence="4">M23 family metallopeptidase</fullName>
    </submittedName>
</protein>
<dbReference type="InterPro" id="IPR011055">
    <property type="entry name" value="Dup_hybrid_motif"/>
</dbReference>
<dbReference type="AlphaFoldDB" id="A0AA95JA42"/>
<dbReference type="EMBL" id="CP119317">
    <property type="protein sequence ID" value="WEK53948.1"/>
    <property type="molecule type" value="Genomic_DNA"/>
</dbReference>
<keyword evidence="5" id="KW-1185">Reference proteome</keyword>
<evidence type="ECO:0000256" key="1">
    <source>
        <dbReference type="SAM" id="MobiDB-lite"/>
    </source>
</evidence>
<reference evidence="4" key="1">
    <citation type="submission" date="2023-03" db="EMBL/GenBank/DDBJ databases">
        <title>Andean soil-derived lignocellulolytic bacterial consortium as a source of novel taxa and putative plastic-active enzymes.</title>
        <authorList>
            <person name="Diaz-Garcia L."/>
            <person name="Chuvochina M."/>
            <person name="Feuerriegel G."/>
            <person name="Bunk B."/>
            <person name="Sproer C."/>
            <person name="Streit W.R."/>
            <person name="Rodriguez L.M."/>
            <person name="Overmann J."/>
            <person name="Jimenez D.J."/>
        </authorList>
    </citation>
    <scope>NUCLEOTIDE SEQUENCE</scope>
    <source>
        <strain evidence="4">MAG 2441</strain>
    </source>
</reference>
<sequence length="245" mass="26504">MNDNNNKTPRKLEESSKSVVGSSRPVRSSGWRKLLTKRWVFPAAYMAAAAIIVTILWVNSGTEKDKTQQAVPETTEVGSDQAVNGQVDSEDVPVIAGAETLQWPVSSFAEMTTTIPFYDSSASLEDRAAAVVEYDNTYKPHMAVDLARKDAKDFDVLAALSGEVTVAEQTPTNNFEVQIKHSNGLVTVYQSLTNLAVHVGDKVVQGDRIGSAGQSELESAEGVHVHFEVRNNGKAVNPSTLLKAE</sequence>
<feature type="domain" description="M23ase beta-sheet core" evidence="3">
    <location>
        <begin position="140"/>
        <end position="238"/>
    </location>
</feature>
<dbReference type="Proteomes" id="UP001178662">
    <property type="component" value="Chromosome"/>
</dbReference>
<proteinExistence type="predicted"/>
<dbReference type="InterPro" id="IPR016047">
    <property type="entry name" value="M23ase_b-sheet_dom"/>
</dbReference>
<dbReference type="Pfam" id="PF01551">
    <property type="entry name" value="Peptidase_M23"/>
    <property type="match status" value="1"/>
</dbReference>
<keyword evidence="2" id="KW-0812">Transmembrane</keyword>
<keyword evidence="2" id="KW-0472">Membrane</keyword>
<dbReference type="CDD" id="cd12797">
    <property type="entry name" value="M23_peptidase"/>
    <property type="match status" value="1"/>
</dbReference>
<accession>A0AA95JA42</accession>
<name>A0AA95JA42_9BACL</name>